<gene>
    <name evidence="9" type="ORF">EOI86_06435</name>
</gene>
<evidence type="ECO:0000256" key="7">
    <source>
        <dbReference type="SAM" id="Phobius"/>
    </source>
</evidence>
<dbReference type="InterPro" id="IPR004358">
    <property type="entry name" value="Sig_transdc_His_kin-like_C"/>
</dbReference>
<keyword evidence="7" id="KW-0472">Membrane</keyword>
<dbReference type="GO" id="GO:0000155">
    <property type="term" value="F:phosphorelay sensor kinase activity"/>
    <property type="evidence" value="ECO:0007669"/>
    <property type="project" value="InterPro"/>
</dbReference>
<evidence type="ECO:0000256" key="5">
    <source>
        <dbReference type="ARBA" id="ARBA00022777"/>
    </source>
</evidence>
<evidence type="ECO:0000256" key="4">
    <source>
        <dbReference type="ARBA" id="ARBA00022679"/>
    </source>
</evidence>
<name>A0A3S2VRP5_9PROT</name>
<keyword evidence="7" id="KW-0812">Transmembrane</keyword>
<comment type="caution">
    <text evidence="9">The sequence shown here is derived from an EMBL/GenBank/DDBJ whole genome shotgun (WGS) entry which is preliminary data.</text>
</comment>
<dbReference type="Proteomes" id="UP000287447">
    <property type="component" value="Unassembled WGS sequence"/>
</dbReference>
<dbReference type="EC" id="2.7.13.3" evidence="2"/>
<dbReference type="InterPro" id="IPR050736">
    <property type="entry name" value="Sensor_HK_Regulatory"/>
</dbReference>
<dbReference type="Gene3D" id="3.30.565.10">
    <property type="entry name" value="Histidine kinase-like ATPase, C-terminal domain"/>
    <property type="match status" value="1"/>
</dbReference>
<sequence>MSSENSSRAYSLRTEMRRSAPESDYEQNILERARWRLFVDGLRWAMAGTLGGGLTIAIAIASVTEFVLPASWFAAIALVTALRAISVKQSAKPAILSRNPARARAILYAGTVASGLAWGAGSLWLIVVDQQLIVSVLLSFCAAGMTAAAAASFSAVTWGFTCFVLPYLTLLVLGLVLADHDAHIGMALAVLVFTIGMLGISRALAKRIKSALALWLVNKRLYRKTVAALAAAHRATTLATERERTEMEAKAASEAKTQFLATMSHELRTPLNAIVGFSNAMQHEIFGPLAPEYRDYATHINESGTVLNDLVGDLLELSRIELGHQSLERHAIPVADLFSDVGKMFQETPDRPLPQLRFDIIPPDLTVEGDRRMLWQVLINLVGNAVKFSPKDSTIFVDAAIAPADHAVGDVGTDTKVRIRVRDSGIGIAQEDLGRITQAFVRGTGSAVLTQDGVGLGLSLVKAFVDLHDGELLIESRPNQGTTVTVLLPVTL</sequence>
<keyword evidence="7" id="KW-1133">Transmembrane helix</keyword>
<proteinExistence type="predicted"/>
<evidence type="ECO:0000256" key="6">
    <source>
        <dbReference type="ARBA" id="ARBA00023012"/>
    </source>
</evidence>
<reference evidence="10" key="1">
    <citation type="submission" date="2019-01" db="EMBL/GenBank/DDBJ databases">
        <title>Gri0909 isolated from a small marine red alga.</title>
        <authorList>
            <person name="Kim J."/>
            <person name="Jeong S.E."/>
            <person name="Jeon C.O."/>
        </authorList>
    </citation>
    <scope>NUCLEOTIDE SEQUENCE [LARGE SCALE GENOMIC DNA]</scope>
    <source>
        <strain evidence="10">Gri0909</strain>
    </source>
</reference>
<dbReference type="PRINTS" id="PR00344">
    <property type="entry name" value="BCTRLSENSOR"/>
</dbReference>
<comment type="catalytic activity">
    <reaction evidence="1">
        <text>ATP + protein L-histidine = ADP + protein N-phospho-L-histidine.</text>
        <dbReference type="EC" id="2.7.13.3"/>
    </reaction>
</comment>
<dbReference type="InterPro" id="IPR003594">
    <property type="entry name" value="HATPase_dom"/>
</dbReference>
<keyword evidence="10" id="KW-1185">Reference proteome</keyword>
<keyword evidence="5 9" id="KW-0418">Kinase</keyword>
<dbReference type="SUPFAM" id="SSF55874">
    <property type="entry name" value="ATPase domain of HSP90 chaperone/DNA topoisomerase II/histidine kinase"/>
    <property type="match status" value="1"/>
</dbReference>
<evidence type="ECO:0000259" key="8">
    <source>
        <dbReference type="PROSITE" id="PS50109"/>
    </source>
</evidence>
<evidence type="ECO:0000256" key="2">
    <source>
        <dbReference type="ARBA" id="ARBA00012438"/>
    </source>
</evidence>
<keyword evidence="6" id="KW-0902">Two-component regulatory system</keyword>
<dbReference type="PANTHER" id="PTHR43711:SF31">
    <property type="entry name" value="HISTIDINE KINASE"/>
    <property type="match status" value="1"/>
</dbReference>
<dbReference type="PROSITE" id="PS50109">
    <property type="entry name" value="HIS_KIN"/>
    <property type="match status" value="1"/>
</dbReference>
<feature type="transmembrane region" description="Helical" evidence="7">
    <location>
        <begin position="132"/>
        <end position="151"/>
    </location>
</feature>
<evidence type="ECO:0000313" key="10">
    <source>
        <dbReference type="Proteomes" id="UP000287447"/>
    </source>
</evidence>
<feature type="transmembrane region" description="Helical" evidence="7">
    <location>
        <begin position="184"/>
        <end position="205"/>
    </location>
</feature>
<dbReference type="CDD" id="cd00082">
    <property type="entry name" value="HisKA"/>
    <property type="match status" value="1"/>
</dbReference>
<accession>A0A3S2VRP5</accession>
<feature type="transmembrane region" description="Helical" evidence="7">
    <location>
        <begin position="105"/>
        <end position="126"/>
    </location>
</feature>
<dbReference type="AlphaFoldDB" id="A0A3S2VRP5"/>
<evidence type="ECO:0000313" key="9">
    <source>
        <dbReference type="EMBL" id="RVU38900.1"/>
    </source>
</evidence>
<feature type="transmembrane region" description="Helical" evidence="7">
    <location>
        <begin position="42"/>
        <end position="60"/>
    </location>
</feature>
<dbReference type="SMART" id="SM00387">
    <property type="entry name" value="HATPase_c"/>
    <property type="match status" value="1"/>
</dbReference>
<dbReference type="Gene3D" id="1.10.287.130">
    <property type="match status" value="1"/>
</dbReference>
<dbReference type="InterPro" id="IPR005467">
    <property type="entry name" value="His_kinase_dom"/>
</dbReference>
<protein>
    <recommendedName>
        <fullName evidence="2">histidine kinase</fullName>
        <ecNumber evidence="2">2.7.13.3</ecNumber>
    </recommendedName>
</protein>
<evidence type="ECO:0000256" key="3">
    <source>
        <dbReference type="ARBA" id="ARBA00022553"/>
    </source>
</evidence>
<organism evidence="9 10">
    <name type="scientific">Hwanghaeella grinnelliae</name>
    <dbReference type="NCBI Taxonomy" id="2500179"/>
    <lineage>
        <taxon>Bacteria</taxon>
        <taxon>Pseudomonadati</taxon>
        <taxon>Pseudomonadota</taxon>
        <taxon>Alphaproteobacteria</taxon>
        <taxon>Rhodospirillales</taxon>
        <taxon>Rhodospirillaceae</taxon>
        <taxon>Hwanghaeella</taxon>
    </lineage>
</organism>
<dbReference type="SMART" id="SM00388">
    <property type="entry name" value="HisKA"/>
    <property type="match status" value="1"/>
</dbReference>
<keyword evidence="4" id="KW-0808">Transferase</keyword>
<dbReference type="InterPro" id="IPR036890">
    <property type="entry name" value="HATPase_C_sf"/>
</dbReference>
<dbReference type="EMBL" id="SADE01000001">
    <property type="protein sequence ID" value="RVU38900.1"/>
    <property type="molecule type" value="Genomic_DNA"/>
</dbReference>
<dbReference type="SUPFAM" id="SSF47384">
    <property type="entry name" value="Homodimeric domain of signal transducing histidine kinase"/>
    <property type="match status" value="1"/>
</dbReference>
<evidence type="ECO:0000256" key="1">
    <source>
        <dbReference type="ARBA" id="ARBA00000085"/>
    </source>
</evidence>
<dbReference type="InterPro" id="IPR003661">
    <property type="entry name" value="HisK_dim/P_dom"/>
</dbReference>
<feature type="transmembrane region" description="Helical" evidence="7">
    <location>
        <begin position="158"/>
        <end position="178"/>
    </location>
</feature>
<dbReference type="Pfam" id="PF00512">
    <property type="entry name" value="HisKA"/>
    <property type="match status" value="1"/>
</dbReference>
<dbReference type="PANTHER" id="PTHR43711">
    <property type="entry name" value="TWO-COMPONENT HISTIDINE KINASE"/>
    <property type="match status" value="1"/>
</dbReference>
<keyword evidence="3" id="KW-0597">Phosphoprotein</keyword>
<feature type="domain" description="Histidine kinase" evidence="8">
    <location>
        <begin position="262"/>
        <end position="492"/>
    </location>
</feature>
<dbReference type="InterPro" id="IPR036097">
    <property type="entry name" value="HisK_dim/P_sf"/>
</dbReference>
<dbReference type="Pfam" id="PF02518">
    <property type="entry name" value="HATPase_c"/>
    <property type="match status" value="1"/>
</dbReference>
<feature type="transmembrane region" description="Helical" evidence="7">
    <location>
        <begin position="66"/>
        <end position="85"/>
    </location>
</feature>